<sequence>MADPARAAKLAKRIATIVATAIEHDIKDPRLDFVTVTDARVTNDLHDATVYYTVMGPTLDVEPDYESAAAGLEKARGQLRSKVGAGTGVRFTPTLRFEPDTVPEAVATMEALLAKAREQDERVAAAAANAKPAGEADPYKHEDEDAAAPSDEDEAER</sequence>
<evidence type="ECO:0000256" key="2">
    <source>
        <dbReference type="HAMAP-Rule" id="MF_00003"/>
    </source>
</evidence>
<dbReference type="GO" id="GO:0005829">
    <property type="term" value="C:cytosol"/>
    <property type="evidence" value="ECO:0007669"/>
    <property type="project" value="TreeGrafter"/>
</dbReference>
<dbReference type="HOGENOM" id="CLU_089475_0_0_11"/>
<comment type="subcellular location">
    <subcellularLocation>
        <location evidence="2">Cytoplasm</location>
    </subcellularLocation>
</comment>
<accession>D5UM55</accession>
<comment type="similarity">
    <text evidence="2">Belongs to the RbfA family.</text>
</comment>
<dbReference type="RefSeq" id="WP_013126363.1">
    <property type="nucleotide sequence ID" value="NC_014158.1"/>
</dbReference>
<dbReference type="NCBIfam" id="TIGR00082">
    <property type="entry name" value="rbfA"/>
    <property type="match status" value="1"/>
</dbReference>
<dbReference type="PANTHER" id="PTHR33515:SF1">
    <property type="entry name" value="RIBOSOME-BINDING FACTOR A, CHLOROPLASTIC-RELATED"/>
    <property type="match status" value="1"/>
</dbReference>
<dbReference type="PANTHER" id="PTHR33515">
    <property type="entry name" value="RIBOSOME-BINDING FACTOR A, CHLOROPLASTIC-RELATED"/>
    <property type="match status" value="1"/>
</dbReference>
<dbReference type="Gene3D" id="3.30.300.20">
    <property type="match status" value="1"/>
</dbReference>
<dbReference type="STRING" id="521096.Tpau_1717"/>
<dbReference type="InterPro" id="IPR015946">
    <property type="entry name" value="KH_dom-like_a/b"/>
</dbReference>
<dbReference type="GO" id="GO:0043024">
    <property type="term" value="F:ribosomal small subunit binding"/>
    <property type="evidence" value="ECO:0007669"/>
    <property type="project" value="TreeGrafter"/>
</dbReference>
<evidence type="ECO:0000313" key="5">
    <source>
        <dbReference type="Proteomes" id="UP000001213"/>
    </source>
</evidence>
<evidence type="ECO:0000313" key="4">
    <source>
        <dbReference type="EMBL" id="ADG78335.1"/>
    </source>
</evidence>
<dbReference type="InterPro" id="IPR000238">
    <property type="entry name" value="RbfA"/>
</dbReference>
<dbReference type="EMBL" id="CP001966">
    <property type="protein sequence ID" value="ADG78335.1"/>
    <property type="molecule type" value="Genomic_DNA"/>
</dbReference>
<dbReference type="SUPFAM" id="SSF89919">
    <property type="entry name" value="Ribosome-binding factor A, RbfA"/>
    <property type="match status" value="1"/>
</dbReference>
<comment type="subunit">
    <text evidence="2">Monomer. Binds 30S ribosomal subunits, but not 50S ribosomal subunits or 70S ribosomes.</text>
</comment>
<feature type="region of interest" description="Disordered" evidence="3">
    <location>
        <begin position="119"/>
        <end position="157"/>
    </location>
</feature>
<dbReference type="Proteomes" id="UP000001213">
    <property type="component" value="Chromosome"/>
</dbReference>
<gene>
    <name evidence="2" type="primary">rbfA</name>
    <name evidence="4" type="ordered locus">Tpau_1717</name>
</gene>
<dbReference type="Pfam" id="PF02033">
    <property type="entry name" value="RBFA"/>
    <property type="match status" value="1"/>
</dbReference>
<comment type="function">
    <text evidence="2">One of several proteins that assist in the late maturation steps of the functional core of the 30S ribosomal subunit. Associates with free 30S ribosomal subunits (but not with 30S subunits that are part of 70S ribosomes or polysomes). Required for efficient processing of 16S rRNA. May interact with the 5'-terminal helix region of 16S rRNA.</text>
</comment>
<dbReference type="InterPro" id="IPR023799">
    <property type="entry name" value="RbfA_dom_sf"/>
</dbReference>
<keyword evidence="5" id="KW-1185">Reference proteome</keyword>
<protein>
    <recommendedName>
        <fullName evidence="2">Ribosome-binding factor A</fullName>
    </recommendedName>
</protein>
<dbReference type="HAMAP" id="MF_00003">
    <property type="entry name" value="RbfA"/>
    <property type="match status" value="1"/>
</dbReference>
<reference evidence="4 5" key="2">
    <citation type="journal article" date="2011" name="Stand. Genomic Sci.">
        <title>Complete genome sequence of Tsukamurella paurometabola type strain (no. 33).</title>
        <authorList>
            <person name="Munk A.C."/>
            <person name="Lapidus A."/>
            <person name="Lucas S."/>
            <person name="Nolan M."/>
            <person name="Tice H."/>
            <person name="Cheng J.F."/>
            <person name="Del Rio T.G."/>
            <person name="Goodwin L."/>
            <person name="Pitluck S."/>
            <person name="Liolios K."/>
            <person name="Huntemann M."/>
            <person name="Ivanova N."/>
            <person name="Mavromatis K."/>
            <person name="Mikhailova N."/>
            <person name="Pati A."/>
            <person name="Chen A."/>
            <person name="Palaniappan K."/>
            <person name="Tapia R."/>
            <person name="Han C."/>
            <person name="Land M."/>
            <person name="Hauser L."/>
            <person name="Chang Y.J."/>
            <person name="Jeffries C.D."/>
            <person name="Brettin T."/>
            <person name="Yasawong M."/>
            <person name="Brambilla E.M."/>
            <person name="Rohde M."/>
            <person name="Sikorski J."/>
            <person name="Goker M."/>
            <person name="Detter J.C."/>
            <person name="Woyke T."/>
            <person name="Bristow J."/>
            <person name="Eisen J.A."/>
            <person name="Markowitz V."/>
            <person name="Hugenholtz P."/>
            <person name="Kyrpides N.C."/>
            <person name="Klenk H.P."/>
        </authorList>
    </citation>
    <scope>NUCLEOTIDE SEQUENCE [LARGE SCALE GENOMIC DNA]</scope>
    <source>
        <strain evidence="5">ATCC 8368 / DSM 20162 / CCUG 35730 / CIP 100753 / JCM 10117 / KCTC 9821 / NBRC 16120 / NCIMB 702349 / NCTC 13040</strain>
    </source>
</reference>
<evidence type="ECO:0000256" key="3">
    <source>
        <dbReference type="SAM" id="MobiDB-lite"/>
    </source>
</evidence>
<dbReference type="GO" id="GO:0030490">
    <property type="term" value="P:maturation of SSU-rRNA"/>
    <property type="evidence" value="ECO:0007669"/>
    <property type="project" value="UniProtKB-UniRule"/>
</dbReference>
<evidence type="ECO:0000256" key="1">
    <source>
        <dbReference type="ARBA" id="ARBA00022517"/>
    </source>
</evidence>
<dbReference type="PROSITE" id="PS01319">
    <property type="entry name" value="RBFA"/>
    <property type="match status" value="1"/>
</dbReference>
<dbReference type="KEGG" id="tpr:Tpau_1717"/>
<name>D5UM55_TSUPD</name>
<dbReference type="eggNOG" id="COG0858">
    <property type="taxonomic scope" value="Bacteria"/>
</dbReference>
<keyword evidence="2" id="KW-0963">Cytoplasm</keyword>
<feature type="compositionally biased region" description="Low complexity" evidence="3">
    <location>
        <begin position="124"/>
        <end position="136"/>
    </location>
</feature>
<dbReference type="InterPro" id="IPR020053">
    <property type="entry name" value="Ribosome-bd_factorA_CS"/>
</dbReference>
<feature type="compositionally biased region" description="Acidic residues" evidence="3">
    <location>
        <begin position="144"/>
        <end position="157"/>
    </location>
</feature>
<keyword evidence="1 2" id="KW-0690">Ribosome biogenesis</keyword>
<organism evidence="4 5">
    <name type="scientific">Tsukamurella paurometabola (strain ATCC 8368 / DSM 20162 / CCUG 35730 / CIP 100753 / JCM 10117 / KCTC 9821 / NBRC 16120 / NCIMB 702349 / NCTC 13040)</name>
    <name type="common">Corynebacterium paurometabolum</name>
    <dbReference type="NCBI Taxonomy" id="521096"/>
    <lineage>
        <taxon>Bacteria</taxon>
        <taxon>Bacillati</taxon>
        <taxon>Actinomycetota</taxon>
        <taxon>Actinomycetes</taxon>
        <taxon>Mycobacteriales</taxon>
        <taxon>Tsukamurellaceae</taxon>
        <taxon>Tsukamurella</taxon>
    </lineage>
</organism>
<proteinExistence type="inferred from homology"/>
<reference evidence="5" key="1">
    <citation type="submission" date="2010-03" db="EMBL/GenBank/DDBJ databases">
        <title>The complete chromosome of Tsukamurella paurometabola DSM 20162.</title>
        <authorList>
            <consortium name="US DOE Joint Genome Institute (JGI-PGF)"/>
            <person name="Lucas S."/>
            <person name="Copeland A."/>
            <person name="Lapidus A."/>
            <person name="Glavina del Rio T."/>
            <person name="Dalin E."/>
            <person name="Tice H."/>
            <person name="Bruce D."/>
            <person name="Goodwin L."/>
            <person name="Pitluck S."/>
            <person name="Kyrpides N."/>
            <person name="Mavromatis K."/>
            <person name="Ivanova N."/>
            <person name="Mikhailova N."/>
            <person name="Munk A.C."/>
            <person name="Brettin T."/>
            <person name="Detter J.C."/>
            <person name="Tapia R."/>
            <person name="Han C."/>
            <person name="Larimer F."/>
            <person name="Land M."/>
            <person name="Hauser L."/>
            <person name="Markowitz V."/>
            <person name="Cheng J.-F."/>
            <person name="Hugenholtz P."/>
            <person name="Woyke T."/>
            <person name="Wu D."/>
            <person name="Jando M."/>
            <person name="Brambilla E."/>
            <person name="Klenk H.-P."/>
            <person name="Eisen J.A."/>
        </authorList>
    </citation>
    <scope>NUCLEOTIDE SEQUENCE [LARGE SCALE GENOMIC DNA]</scope>
    <source>
        <strain evidence="5">ATCC 8368 / DSM 20162 / CCUG 35730 / CIP 100753 / JCM 10117 / KCTC 9821 / NBRC 16120 / NCIMB 702349 / NCTC 13040</strain>
    </source>
</reference>
<dbReference type="AlphaFoldDB" id="D5UM55"/>